<dbReference type="Pfam" id="PF12710">
    <property type="entry name" value="HAD"/>
    <property type="match status" value="1"/>
</dbReference>
<dbReference type="CDD" id="cd07989">
    <property type="entry name" value="LPLAT_AGPAT-like"/>
    <property type="match status" value="1"/>
</dbReference>
<proteinExistence type="predicted"/>
<accession>A0A6J7RWA5</accession>
<evidence type="ECO:0000256" key="3">
    <source>
        <dbReference type="SAM" id="MobiDB-lite"/>
    </source>
</evidence>
<organism evidence="5">
    <name type="scientific">freshwater metagenome</name>
    <dbReference type="NCBI Taxonomy" id="449393"/>
    <lineage>
        <taxon>unclassified sequences</taxon>
        <taxon>metagenomes</taxon>
        <taxon>ecological metagenomes</taxon>
    </lineage>
</organism>
<reference evidence="5" key="1">
    <citation type="submission" date="2020-05" db="EMBL/GenBank/DDBJ databases">
        <authorList>
            <person name="Chiriac C."/>
            <person name="Salcher M."/>
            <person name="Ghai R."/>
            <person name="Kavagutti S V."/>
        </authorList>
    </citation>
    <scope>NUCLEOTIDE SEQUENCE</scope>
</reference>
<evidence type="ECO:0000256" key="1">
    <source>
        <dbReference type="ARBA" id="ARBA00022679"/>
    </source>
</evidence>
<keyword evidence="2" id="KW-0012">Acyltransferase</keyword>
<dbReference type="SUPFAM" id="SSF56784">
    <property type="entry name" value="HAD-like"/>
    <property type="match status" value="1"/>
</dbReference>
<dbReference type="EMBL" id="CAFBPW010000080">
    <property type="protein sequence ID" value="CAB5033131.1"/>
    <property type="molecule type" value="Genomic_DNA"/>
</dbReference>
<dbReference type="InterPro" id="IPR036412">
    <property type="entry name" value="HAD-like_sf"/>
</dbReference>
<evidence type="ECO:0000313" key="5">
    <source>
        <dbReference type="EMBL" id="CAB5033131.1"/>
    </source>
</evidence>
<dbReference type="InterPro" id="IPR023214">
    <property type="entry name" value="HAD_sf"/>
</dbReference>
<evidence type="ECO:0000259" key="4">
    <source>
        <dbReference type="SMART" id="SM00563"/>
    </source>
</evidence>
<dbReference type="AlphaFoldDB" id="A0A6J7RWA5"/>
<name>A0A6J7RWA5_9ZZZZ</name>
<feature type="compositionally biased region" description="Basic and acidic residues" evidence="3">
    <location>
        <begin position="356"/>
        <end position="368"/>
    </location>
</feature>
<dbReference type="Gene3D" id="3.40.50.1000">
    <property type="entry name" value="HAD superfamily/HAD-like"/>
    <property type="match status" value="1"/>
</dbReference>
<dbReference type="SMART" id="SM00563">
    <property type="entry name" value="PlsC"/>
    <property type="match status" value="1"/>
</dbReference>
<protein>
    <submittedName>
        <fullName evidence="5">Unannotated protein</fullName>
    </submittedName>
</protein>
<keyword evidence="1" id="KW-0808">Transferase</keyword>
<gene>
    <name evidence="5" type="ORF">UFOPK4173_00847</name>
</gene>
<sequence length="368" mass="40063">MATTTPADLIAPLAEALSFDDVVATRYGHSSGQYDGTIDGEFVWGKGKARAVRQWAQDHQVELDESYAYSDSYYDVPLLSIVANPRAVNPDPRMFAQATIRRWPVMHFDVPPGVPKFAGIEPQRLLLMLAQPQIFPWVRFGIDGLENLPTDGPAILVGNHRSYFDPLAISFLLARRGRPARFLGKKEVFDAPLVGDVVTALGGIRVDRGTGSDAPLRAAEDALAAGEMVALMPQGTIPRGPAFFNPELQGRWGAVRLAQATGAPIIPIGLWGTEQVWPRSSRFPDVTQVLRPPKVSITVGAPVELGTDDVDSETKRVMSAISALLPEESRSQRPPSQDDLARTYPGGVVPDDVEWASDHETVRRPGTD</sequence>
<dbReference type="InterPro" id="IPR002123">
    <property type="entry name" value="Plipid/glycerol_acylTrfase"/>
</dbReference>
<dbReference type="SUPFAM" id="SSF69593">
    <property type="entry name" value="Glycerol-3-phosphate (1)-acyltransferase"/>
    <property type="match status" value="1"/>
</dbReference>
<feature type="region of interest" description="Disordered" evidence="3">
    <location>
        <begin position="327"/>
        <end position="368"/>
    </location>
</feature>
<dbReference type="PANTHER" id="PTHR10434">
    <property type="entry name" value="1-ACYL-SN-GLYCEROL-3-PHOSPHATE ACYLTRANSFERASE"/>
    <property type="match status" value="1"/>
</dbReference>
<dbReference type="PANTHER" id="PTHR10434:SF11">
    <property type="entry name" value="1-ACYL-SN-GLYCEROL-3-PHOSPHATE ACYLTRANSFERASE"/>
    <property type="match status" value="1"/>
</dbReference>
<dbReference type="GO" id="GO:0006654">
    <property type="term" value="P:phosphatidic acid biosynthetic process"/>
    <property type="evidence" value="ECO:0007669"/>
    <property type="project" value="TreeGrafter"/>
</dbReference>
<feature type="domain" description="Phospholipid/glycerol acyltransferase" evidence="4">
    <location>
        <begin position="154"/>
        <end position="273"/>
    </location>
</feature>
<dbReference type="GO" id="GO:0003841">
    <property type="term" value="F:1-acylglycerol-3-phosphate O-acyltransferase activity"/>
    <property type="evidence" value="ECO:0007669"/>
    <property type="project" value="TreeGrafter"/>
</dbReference>
<evidence type="ECO:0000256" key="2">
    <source>
        <dbReference type="ARBA" id="ARBA00023315"/>
    </source>
</evidence>
<dbReference type="Pfam" id="PF01553">
    <property type="entry name" value="Acyltransferase"/>
    <property type="match status" value="1"/>
</dbReference>